<proteinExistence type="inferred from homology"/>
<gene>
    <name evidence="3" type="ORF">ACH5RR_036134</name>
</gene>
<name>A0ABD2Y797_9GENT</name>
<evidence type="ECO:0000313" key="3">
    <source>
        <dbReference type="EMBL" id="KAL3501685.1"/>
    </source>
</evidence>
<keyword evidence="2" id="KW-1133">Transmembrane helix</keyword>
<comment type="caution">
    <text evidence="3">The sequence shown here is derived from an EMBL/GenBank/DDBJ whole genome shotgun (WGS) entry which is preliminary data.</text>
</comment>
<organism evidence="3 4">
    <name type="scientific">Cinchona calisaya</name>
    <dbReference type="NCBI Taxonomy" id="153742"/>
    <lineage>
        <taxon>Eukaryota</taxon>
        <taxon>Viridiplantae</taxon>
        <taxon>Streptophyta</taxon>
        <taxon>Embryophyta</taxon>
        <taxon>Tracheophyta</taxon>
        <taxon>Spermatophyta</taxon>
        <taxon>Magnoliopsida</taxon>
        <taxon>eudicotyledons</taxon>
        <taxon>Gunneridae</taxon>
        <taxon>Pentapetalae</taxon>
        <taxon>asterids</taxon>
        <taxon>lamiids</taxon>
        <taxon>Gentianales</taxon>
        <taxon>Rubiaceae</taxon>
        <taxon>Cinchonoideae</taxon>
        <taxon>Cinchoneae</taxon>
        <taxon>Cinchona</taxon>
    </lineage>
</organism>
<evidence type="ECO:0000256" key="1">
    <source>
        <dbReference type="ARBA" id="ARBA00044504"/>
    </source>
</evidence>
<evidence type="ECO:0000256" key="2">
    <source>
        <dbReference type="SAM" id="Phobius"/>
    </source>
</evidence>
<comment type="similarity">
    <text evidence="1">Belongs to the major facilitator superfamily. Phosphate:H(+) symporter (TC 2.A.1.9) family.</text>
</comment>
<reference evidence="3 4" key="1">
    <citation type="submission" date="2024-11" db="EMBL/GenBank/DDBJ databases">
        <title>A near-complete genome assembly of Cinchona calisaya.</title>
        <authorList>
            <person name="Lian D.C."/>
            <person name="Zhao X.W."/>
            <person name="Wei L."/>
        </authorList>
    </citation>
    <scope>NUCLEOTIDE SEQUENCE [LARGE SCALE GENOMIC DNA]</scope>
    <source>
        <tissue evidence="3">Nenye</tissue>
    </source>
</reference>
<feature type="transmembrane region" description="Helical" evidence="2">
    <location>
        <begin position="28"/>
        <end position="53"/>
    </location>
</feature>
<dbReference type="InterPro" id="IPR036259">
    <property type="entry name" value="MFS_trans_sf"/>
</dbReference>
<sequence length="150" mass="16659">MSTPPVLAKATGSCKDYKPQCIVHTQKALFYIALALIAVGISGHILSLVALFIDQFEKKQVDTKADKPKPRFKKYPSFANIMRRNQCGAQDCISNLSSAQPEVSLNQNRKKPDNDSAAEENLSKLQFQPVEAMLALVTQGKKKKYSELVF</sequence>
<evidence type="ECO:0000313" key="4">
    <source>
        <dbReference type="Proteomes" id="UP001630127"/>
    </source>
</evidence>
<dbReference type="Gene3D" id="1.20.1250.20">
    <property type="entry name" value="MFS general substrate transporter like domains"/>
    <property type="match status" value="1"/>
</dbReference>
<keyword evidence="2" id="KW-0812">Transmembrane</keyword>
<accession>A0ABD2Y797</accession>
<protein>
    <submittedName>
        <fullName evidence="3">Uncharacterized protein</fullName>
    </submittedName>
</protein>
<dbReference type="EMBL" id="JBJUIK010000015">
    <property type="protein sequence ID" value="KAL3501685.1"/>
    <property type="molecule type" value="Genomic_DNA"/>
</dbReference>
<keyword evidence="2" id="KW-0472">Membrane</keyword>
<dbReference type="AlphaFoldDB" id="A0ABD2Y797"/>
<keyword evidence="4" id="KW-1185">Reference proteome</keyword>
<dbReference type="Proteomes" id="UP001630127">
    <property type="component" value="Unassembled WGS sequence"/>
</dbReference>